<name>A0A1B8AZW8_FUSPO</name>
<keyword evidence="3" id="KW-1185">Reference proteome</keyword>
<evidence type="ECO:0000313" key="2">
    <source>
        <dbReference type="EMBL" id="OBS26013.1"/>
    </source>
</evidence>
<evidence type="ECO:0000256" key="1">
    <source>
        <dbReference type="SAM" id="SignalP"/>
    </source>
</evidence>
<evidence type="ECO:0000313" key="3">
    <source>
        <dbReference type="Proteomes" id="UP000091967"/>
    </source>
</evidence>
<proteinExistence type="predicted"/>
<sequence>MSFSKLLVASLPALLALQAVSALPAEKNLEDRQCTGCTPPPDTLPDYYCPVIDSEENITGEAWQVGASAKSGANIATGQAYTQGSSWTIGGSLGLSFEKVITGSASLSAEVTESIEITVSTQVENTCPEGGEFYCSILVYPGMRRVKGHMELLLPGAECPLGAGLSEGDWEMVSPRKDKSNLPFYTTDLCTCGNLEGADGEGHPEKLCREDCVTPARLRGTNAF</sequence>
<accession>A0A1B8AZW8</accession>
<evidence type="ECO:0008006" key="4">
    <source>
        <dbReference type="Google" id="ProtNLM"/>
    </source>
</evidence>
<protein>
    <recommendedName>
        <fullName evidence="4">Ig-like domain-containing protein</fullName>
    </recommendedName>
</protein>
<keyword evidence="1" id="KW-0732">Signal</keyword>
<comment type="caution">
    <text evidence="2">The sequence shown here is derived from an EMBL/GenBank/DDBJ whole genome shotgun (WGS) entry which is preliminary data.</text>
</comment>
<organism evidence="2 3">
    <name type="scientific">Fusarium poae</name>
    <dbReference type="NCBI Taxonomy" id="36050"/>
    <lineage>
        <taxon>Eukaryota</taxon>
        <taxon>Fungi</taxon>
        <taxon>Dikarya</taxon>
        <taxon>Ascomycota</taxon>
        <taxon>Pezizomycotina</taxon>
        <taxon>Sordariomycetes</taxon>
        <taxon>Hypocreomycetidae</taxon>
        <taxon>Hypocreales</taxon>
        <taxon>Nectriaceae</taxon>
        <taxon>Fusarium</taxon>
    </lineage>
</organism>
<feature type="chain" id="PRO_5008603455" description="Ig-like domain-containing protein" evidence="1">
    <location>
        <begin position="23"/>
        <end position="224"/>
    </location>
</feature>
<reference evidence="2 3" key="1">
    <citation type="submission" date="2016-06" db="EMBL/GenBank/DDBJ databases">
        <title>Living apart together: crosstalk between the core and supernumerary genomes in a fungal plant pathogen.</title>
        <authorList>
            <person name="Vanheule A."/>
            <person name="Audenaert K."/>
            <person name="Warris S."/>
            <person name="Van De Geest H."/>
            <person name="Schijlen E."/>
            <person name="Hofte M."/>
            <person name="De Saeger S."/>
            <person name="Haesaert G."/>
            <person name="Waalwijk C."/>
            <person name="Van Der Lee T."/>
        </authorList>
    </citation>
    <scope>NUCLEOTIDE SEQUENCE [LARGE SCALE GENOMIC DNA]</scope>
    <source>
        <strain evidence="2 3">2516</strain>
    </source>
</reference>
<dbReference type="Proteomes" id="UP000091967">
    <property type="component" value="Unassembled WGS sequence"/>
</dbReference>
<dbReference type="EMBL" id="LYXU01000002">
    <property type="protein sequence ID" value="OBS26013.1"/>
    <property type="molecule type" value="Genomic_DNA"/>
</dbReference>
<dbReference type="OMA" id="NIDHWAD"/>
<gene>
    <name evidence="2" type="ORF">FPOA_06544</name>
</gene>
<dbReference type="AlphaFoldDB" id="A0A1B8AZW8"/>
<feature type="signal peptide" evidence="1">
    <location>
        <begin position="1"/>
        <end position="22"/>
    </location>
</feature>